<dbReference type="EMBL" id="QQSY01000004">
    <property type="protein sequence ID" value="RDI97728.1"/>
    <property type="molecule type" value="Genomic_DNA"/>
</dbReference>
<dbReference type="OrthoDB" id="9151696at2"/>
<evidence type="ECO:0000313" key="3">
    <source>
        <dbReference type="Proteomes" id="UP000254711"/>
    </source>
</evidence>
<sequence>MTEQTSHVDTWQAFSSRITFEDGLHASSVPVDLPLSGLREGAMRERNLNVLGTLAAFGERRNESADEDTPMALDLMRLDNKLNVLMGMLDQLLQRDLPLPPRQPVEFNAIGAVLPVVVWPRVQAAGLLRLHFDGCLALPLELPARLVQERDMDHVFVAFEFMDDVMGDALERLVFRHHRRKVAGRRLTSP</sequence>
<keyword evidence="3" id="KW-1185">Reference proteome</keyword>
<dbReference type="InterPro" id="IPR031800">
    <property type="entry name" value="PilZ_atypical"/>
</dbReference>
<name>A0A370K543_9GAMM</name>
<feature type="domain" description="Cyclic di-GMP receptor atypical PilZ" evidence="1">
    <location>
        <begin position="53"/>
        <end position="186"/>
    </location>
</feature>
<dbReference type="Proteomes" id="UP000254711">
    <property type="component" value="Unassembled WGS sequence"/>
</dbReference>
<dbReference type="AlphaFoldDB" id="A0A370K543"/>
<accession>A0A370K543</accession>
<reference evidence="2 3" key="1">
    <citation type="submission" date="2018-07" db="EMBL/GenBank/DDBJ databases">
        <title>Dyella solisilvae sp. nov., isolated from the pine and broad-leaved mixed forest soil.</title>
        <authorList>
            <person name="Gao Z."/>
            <person name="Qiu L."/>
        </authorList>
    </citation>
    <scope>NUCLEOTIDE SEQUENCE [LARGE SCALE GENOMIC DNA]</scope>
    <source>
        <strain evidence="2 3">DHG54</strain>
    </source>
</reference>
<gene>
    <name evidence="2" type="ORF">DVT68_15730</name>
</gene>
<dbReference type="Pfam" id="PF16823">
    <property type="entry name" value="tPilZ"/>
    <property type="match status" value="1"/>
</dbReference>
<evidence type="ECO:0000313" key="2">
    <source>
        <dbReference type="EMBL" id="RDI97728.1"/>
    </source>
</evidence>
<organism evidence="2 3">
    <name type="scientific">Dyella solisilvae</name>
    <dbReference type="NCBI Taxonomy" id="1920168"/>
    <lineage>
        <taxon>Bacteria</taxon>
        <taxon>Pseudomonadati</taxon>
        <taxon>Pseudomonadota</taxon>
        <taxon>Gammaproteobacteria</taxon>
        <taxon>Lysobacterales</taxon>
        <taxon>Rhodanobacteraceae</taxon>
        <taxon>Dyella</taxon>
    </lineage>
</organism>
<dbReference type="RefSeq" id="WP_114826045.1">
    <property type="nucleotide sequence ID" value="NZ_QQSY01000004.1"/>
</dbReference>
<comment type="caution">
    <text evidence="2">The sequence shown here is derived from an EMBL/GenBank/DDBJ whole genome shotgun (WGS) entry which is preliminary data.</text>
</comment>
<evidence type="ECO:0000259" key="1">
    <source>
        <dbReference type="Pfam" id="PF16823"/>
    </source>
</evidence>
<proteinExistence type="predicted"/>
<protein>
    <submittedName>
        <fullName evidence="2">PilZ domain-containing protein</fullName>
    </submittedName>
</protein>